<keyword evidence="3" id="KW-1185">Reference proteome</keyword>
<dbReference type="InParanoid" id="A0A2T0GWZ9"/>
<proteinExistence type="predicted"/>
<evidence type="ECO:0000256" key="1">
    <source>
        <dbReference type="SAM" id="MobiDB-lite"/>
    </source>
</evidence>
<organism evidence="2 3">
    <name type="scientific">Actinopolyspora mortivallis</name>
    <dbReference type="NCBI Taxonomy" id="33906"/>
    <lineage>
        <taxon>Bacteria</taxon>
        <taxon>Bacillati</taxon>
        <taxon>Actinomycetota</taxon>
        <taxon>Actinomycetes</taxon>
        <taxon>Actinopolysporales</taxon>
        <taxon>Actinopolysporaceae</taxon>
        <taxon>Actinopolyspora</taxon>
    </lineage>
</organism>
<dbReference type="AlphaFoldDB" id="A0A2T0GWZ9"/>
<name>A0A2T0GWZ9_ACTMO</name>
<evidence type="ECO:0000313" key="2">
    <source>
        <dbReference type="EMBL" id="PRW63639.1"/>
    </source>
</evidence>
<accession>A0A2T0GWZ9</accession>
<protein>
    <submittedName>
        <fullName evidence="2">Uncharacterized protein</fullName>
    </submittedName>
</protein>
<reference evidence="2 3" key="1">
    <citation type="submission" date="2018-03" db="EMBL/GenBank/DDBJ databases">
        <title>Actinopolyspora mortivallis from Sahara, screening for active biomolecules.</title>
        <authorList>
            <person name="Selama O."/>
            <person name="Wellington E.M.H."/>
            <person name="Hacene H."/>
        </authorList>
    </citation>
    <scope>NUCLEOTIDE SEQUENCE [LARGE SCALE GENOMIC DNA]</scope>
    <source>
        <strain evidence="2 3">M5A</strain>
    </source>
</reference>
<dbReference type="Proteomes" id="UP000239352">
    <property type="component" value="Unassembled WGS sequence"/>
</dbReference>
<sequence length="85" mass="8942">MAGFGESRVAVSRGSGEDGAVGTERRVAFAVRGPVVPWTRGTRLDCDARNLPQAVFGGAHTTGRLPVGSTREVCVVSASRTREEL</sequence>
<dbReference type="EMBL" id="PVSR01000011">
    <property type="protein sequence ID" value="PRW63639.1"/>
    <property type="molecule type" value="Genomic_DNA"/>
</dbReference>
<feature type="region of interest" description="Disordered" evidence="1">
    <location>
        <begin position="1"/>
        <end position="22"/>
    </location>
</feature>
<evidence type="ECO:0000313" key="3">
    <source>
        <dbReference type="Proteomes" id="UP000239352"/>
    </source>
</evidence>
<gene>
    <name evidence="2" type="ORF">CEP50_09245</name>
</gene>
<comment type="caution">
    <text evidence="2">The sequence shown here is derived from an EMBL/GenBank/DDBJ whole genome shotgun (WGS) entry which is preliminary data.</text>
</comment>